<organism evidence="1 2">
    <name type="scientific">Trifolium pratense</name>
    <name type="common">Red clover</name>
    <dbReference type="NCBI Taxonomy" id="57577"/>
    <lineage>
        <taxon>Eukaryota</taxon>
        <taxon>Viridiplantae</taxon>
        <taxon>Streptophyta</taxon>
        <taxon>Embryophyta</taxon>
        <taxon>Tracheophyta</taxon>
        <taxon>Spermatophyta</taxon>
        <taxon>Magnoliopsida</taxon>
        <taxon>eudicotyledons</taxon>
        <taxon>Gunneridae</taxon>
        <taxon>Pentapetalae</taxon>
        <taxon>rosids</taxon>
        <taxon>fabids</taxon>
        <taxon>Fabales</taxon>
        <taxon>Fabaceae</taxon>
        <taxon>Papilionoideae</taxon>
        <taxon>50 kb inversion clade</taxon>
        <taxon>NPAAA clade</taxon>
        <taxon>Hologalegina</taxon>
        <taxon>IRL clade</taxon>
        <taxon>Trifolieae</taxon>
        <taxon>Trifolium</taxon>
    </lineage>
</organism>
<dbReference type="Proteomes" id="UP001177021">
    <property type="component" value="Unassembled WGS sequence"/>
</dbReference>
<keyword evidence="2" id="KW-1185">Reference proteome</keyword>
<sequence length="152" mass="16833">MVSSMFIKVTCLVVACLILGIPLANAGELCDKVRMAFIPTCFPYLRNGGPSVPIPCCNALKDINEEIPDTDQRIEACKCMQFVITITPGAELPDRAIALPTNCGIDFPFEISPWVECDRYISRHQPSISIIFLTHTHNLSSVVILFDEAYLN</sequence>
<gene>
    <name evidence="1" type="ORF">MILVUS5_LOCUS34921</name>
</gene>
<dbReference type="EMBL" id="CASHSV030000615">
    <property type="protein sequence ID" value="CAJ2670974.1"/>
    <property type="molecule type" value="Genomic_DNA"/>
</dbReference>
<proteinExistence type="predicted"/>
<evidence type="ECO:0000313" key="2">
    <source>
        <dbReference type="Proteomes" id="UP001177021"/>
    </source>
</evidence>
<accession>A0ACB0LRD3</accession>
<evidence type="ECO:0000313" key="1">
    <source>
        <dbReference type="EMBL" id="CAJ2670974.1"/>
    </source>
</evidence>
<protein>
    <submittedName>
        <fullName evidence="1">Uncharacterized protein</fullName>
    </submittedName>
</protein>
<reference evidence="1" key="1">
    <citation type="submission" date="2023-10" db="EMBL/GenBank/DDBJ databases">
        <authorList>
            <person name="Rodriguez Cubillos JULIANA M."/>
            <person name="De Vega J."/>
        </authorList>
    </citation>
    <scope>NUCLEOTIDE SEQUENCE</scope>
</reference>
<comment type="caution">
    <text evidence="1">The sequence shown here is derived from an EMBL/GenBank/DDBJ whole genome shotgun (WGS) entry which is preliminary data.</text>
</comment>
<name>A0ACB0LRD3_TRIPR</name>